<evidence type="ECO:0000313" key="3">
    <source>
        <dbReference type="EMBL" id="MCW4474098.1"/>
    </source>
</evidence>
<reference evidence="3 4" key="1">
    <citation type="submission" date="2022-10" db="EMBL/GenBank/DDBJ databases">
        <title>Xanthomonas sp. H13-6.</title>
        <authorList>
            <person name="Liu X."/>
            <person name="Deng Z."/>
            <person name="Jiang Y."/>
            <person name="Yu T."/>
            <person name="Ai J."/>
        </authorList>
    </citation>
    <scope>NUCLEOTIDE SEQUENCE [LARGE SCALE GENOMIC DNA]</scope>
    <source>
        <strain evidence="3 4">H13-6</strain>
    </source>
</reference>
<feature type="signal peptide" evidence="2">
    <location>
        <begin position="1"/>
        <end position="20"/>
    </location>
</feature>
<protein>
    <recommendedName>
        <fullName evidence="5">Secreted protein</fullName>
    </recommendedName>
</protein>
<feature type="region of interest" description="Disordered" evidence="1">
    <location>
        <begin position="242"/>
        <end position="262"/>
    </location>
</feature>
<accession>A0ABT3K036</accession>
<comment type="caution">
    <text evidence="3">The sequence shown here is derived from an EMBL/GenBank/DDBJ whole genome shotgun (WGS) entry which is preliminary data.</text>
</comment>
<evidence type="ECO:0008006" key="5">
    <source>
        <dbReference type="Google" id="ProtNLM"/>
    </source>
</evidence>
<organism evidence="3 4">
    <name type="scientific">Xanthomonas chitinilytica</name>
    <dbReference type="NCBI Taxonomy" id="2989819"/>
    <lineage>
        <taxon>Bacteria</taxon>
        <taxon>Pseudomonadati</taxon>
        <taxon>Pseudomonadota</taxon>
        <taxon>Gammaproteobacteria</taxon>
        <taxon>Lysobacterales</taxon>
        <taxon>Lysobacteraceae</taxon>
        <taxon>Xanthomonas</taxon>
    </lineage>
</organism>
<gene>
    <name evidence="3" type="ORF">OK345_16520</name>
</gene>
<evidence type="ECO:0000313" key="4">
    <source>
        <dbReference type="Proteomes" id="UP001209922"/>
    </source>
</evidence>
<keyword evidence="4" id="KW-1185">Reference proteome</keyword>
<feature type="chain" id="PRO_5047215635" description="Secreted protein" evidence="2">
    <location>
        <begin position="21"/>
        <end position="262"/>
    </location>
</feature>
<name>A0ABT3K036_9XANT</name>
<sequence>MSRLLACLLPLLLLCGFRSAAAPADGPVSLSVIDRDSGHDLPQHLHRGQRWVAGAPGHRYAVRLRNHSAQRVLVVLSVDGVNAITGATASPQQAGYVLEPWQTSEITGWRKSHAEVAQFVFTDHGDSYASRTGRPANVGVIGAAVFREKPRVALPTPRPAIAHPSAPPAPASRAAMESAADVSPTAKARDRQQLGTGHGEREWSASSATTFDRASDRPAQLVEVRYDDESRLVALGVLPRWRPSAPQAFPSGFVADPPPRRR</sequence>
<evidence type="ECO:0000256" key="1">
    <source>
        <dbReference type="SAM" id="MobiDB-lite"/>
    </source>
</evidence>
<dbReference type="Proteomes" id="UP001209922">
    <property type="component" value="Unassembled WGS sequence"/>
</dbReference>
<feature type="compositionally biased region" description="Basic and acidic residues" evidence="1">
    <location>
        <begin position="187"/>
        <end position="203"/>
    </location>
</feature>
<dbReference type="EMBL" id="JAPCHY010000018">
    <property type="protein sequence ID" value="MCW4474098.1"/>
    <property type="molecule type" value="Genomic_DNA"/>
</dbReference>
<keyword evidence="2" id="KW-0732">Signal</keyword>
<feature type="region of interest" description="Disordered" evidence="1">
    <location>
        <begin position="155"/>
        <end position="218"/>
    </location>
</feature>
<proteinExistence type="predicted"/>
<feature type="compositionally biased region" description="Low complexity" evidence="1">
    <location>
        <begin position="171"/>
        <end position="180"/>
    </location>
</feature>
<dbReference type="RefSeq" id="WP_265129101.1">
    <property type="nucleotide sequence ID" value="NZ_JAPCHY010000018.1"/>
</dbReference>
<evidence type="ECO:0000256" key="2">
    <source>
        <dbReference type="SAM" id="SignalP"/>
    </source>
</evidence>